<feature type="compositionally biased region" description="Polar residues" evidence="4">
    <location>
        <begin position="19"/>
        <end position="31"/>
    </location>
</feature>
<dbReference type="InterPro" id="IPR056884">
    <property type="entry name" value="NPHP3-like_N"/>
</dbReference>
<feature type="domain" description="NACHT" evidence="5">
    <location>
        <begin position="375"/>
        <end position="523"/>
    </location>
</feature>
<evidence type="ECO:0000256" key="1">
    <source>
        <dbReference type="ARBA" id="ARBA00022574"/>
    </source>
</evidence>
<dbReference type="PANTHER" id="PTHR10039">
    <property type="entry name" value="AMELOGENIN"/>
    <property type="match status" value="1"/>
</dbReference>
<dbReference type="InterPro" id="IPR015943">
    <property type="entry name" value="WD40/YVTN_repeat-like_dom_sf"/>
</dbReference>
<evidence type="ECO:0000313" key="7">
    <source>
        <dbReference type="Proteomes" id="UP001628179"/>
    </source>
</evidence>
<evidence type="ECO:0000256" key="3">
    <source>
        <dbReference type="PROSITE-ProRule" id="PRU00221"/>
    </source>
</evidence>
<feature type="compositionally biased region" description="Polar residues" evidence="4">
    <location>
        <begin position="1406"/>
        <end position="1416"/>
    </location>
</feature>
<dbReference type="PRINTS" id="PR00320">
    <property type="entry name" value="GPROTEINBRPT"/>
</dbReference>
<keyword evidence="7" id="KW-1185">Reference proteome</keyword>
<dbReference type="EMBL" id="BAAFSV010000005">
    <property type="protein sequence ID" value="GAB1319274.1"/>
    <property type="molecule type" value="Genomic_DNA"/>
</dbReference>
<dbReference type="SUPFAM" id="SSF50969">
    <property type="entry name" value="YVTN repeat-like/Quinoprotein amine dehydrogenase"/>
    <property type="match status" value="1"/>
</dbReference>
<gene>
    <name evidence="6" type="ORF">MFIFM68171_09484</name>
</gene>
<evidence type="ECO:0000259" key="5">
    <source>
        <dbReference type="PROSITE" id="PS50837"/>
    </source>
</evidence>
<dbReference type="GeneID" id="98180226"/>
<feature type="region of interest" description="Disordered" evidence="4">
    <location>
        <begin position="109"/>
        <end position="133"/>
    </location>
</feature>
<dbReference type="InterPro" id="IPR011047">
    <property type="entry name" value="Quinoprotein_ADH-like_sf"/>
</dbReference>
<dbReference type="PROSITE" id="PS50837">
    <property type="entry name" value="NACHT"/>
    <property type="match status" value="1"/>
</dbReference>
<dbReference type="InterPro" id="IPR031359">
    <property type="entry name" value="NACHT_N"/>
</dbReference>
<evidence type="ECO:0000256" key="2">
    <source>
        <dbReference type="ARBA" id="ARBA00022737"/>
    </source>
</evidence>
<dbReference type="SMART" id="SM00320">
    <property type="entry name" value="WD40"/>
    <property type="match status" value="8"/>
</dbReference>
<dbReference type="InterPro" id="IPR001680">
    <property type="entry name" value="WD40_rpt"/>
</dbReference>
<dbReference type="Pfam" id="PF24883">
    <property type="entry name" value="NPHP3_N"/>
    <property type="match status" value="1"/>
</dbReference>
<keyword evidence="2" id="KW-0677">Repeat</keyword>
<dbReference type="Gene3D" id="2.130.10.10">
    <property type="entry name" value="YVTN repeat-like/Quinoprotein amine dehydrogenase"/>
    <property type="match status" value="4"/>
</dbReference>
<dbReference type="InterPro" id="IPR019775">
    <property type="entry name" value="WD40_repeat_CS"/>
</dbReference>
<feature type="region of interest" description="Disordered" evidence="4">
    <location>
        <begin position="1392"/>
        <end position="1416"/>
    </location>
</feature>
<sequence>MPPSVSFSRLKGRFRRGRSLQQSETATQHSPSRPPALTPPDSTARQTLLPAPLPTSGVLTPPLSRLTSSVNAFPPPNRAEQFWDQAYDELKKEDRKLVEAYEKILSRDLGATPDHADDNPNTIAQNDPDSRRRQMEQVVKAGLDRISREAELKQRLDTVTDVVLQAKTTIGFAVQALPQASLPWAATCVALEMFVNPIKETETNRKGIDRVTMMMDWYWSLTNPLLKNLDKDANELAEVRNELGKQIIHLYKSLLSYQIKSVCSYYRHRGLAFLRDLVKLDDWDGNMKDISDAETHVQKCSMEYIALQASTNLDRLVTGQRTEKDQQCLRDLRTTDPRDDKKRIEKDKGGLLPGSYSWVLRNPQFQRWRDDSESRLLWVKGDPGKGKTMLLCGIINELQRVVAGNTNNTHISWFFCQATDSRINSATAVLRGLIYLLVEQQPSLLGHVRKKYDHAGKSLFEGPNSWVALSGLLRDILQDPGLGTAYLVVDGLDECTADLPNLLDFFVHMASPSSRVKWLVSSRNEFDIELKLRSINHQARLSLELREIASQVSGAVDLFIDEKLSHVHSLQHRPKLKEKVRNALRDKANGTFLWVSLVVQELDRPESLVDPLAVVKEVPSGLHELYQRMMDRVKSIEACRQTLSITALAYRPLSLSEIWSLLTLPTDLTTETVRGIVGMCGSFLTIRDDQVSLIHHSAKDYLSDPATGLFPSGEQSLHYDIFRRSLEILGGILRRDMYQLRHPGVLIDDVTTPDPDPLAPARYSCVYWADHLLHWARSTPGEHSKREIARELGDCGTLHIFLKSKFLYWLEALSLLRQVSEGLFALEKISALLTKESPELTALIRDADRFILFRRWAIENAPLQIYATLVFSPHRSLVRKLFHMEEPDWMPLKPVVKEDWDSHMLMLDGHTEAAISLCFSHNGKMLVSASGDKTVKLWDIATRQCLLTKAGFSEWIDSIAFSPSDQLVALVSIRGEVKLWDIGSDVLWDVTPDKTWYAQKSEVAFSNGGQYLALGTDNIKLWKLTDTGGRPWMVDCRPVRCGGFGPMMFSPDDKLLATAHSSGDVIILDGRSGHTLRTLKGHQLPIRCLAFSANGQVFASASHDSVIKIWDPVEWRCLWTLRVVDLTGYRDEILDGGLACGSDGLVLIATSQGMVAAWDKATGQRTAMAELKGYPTEIGTPDKVRLLPGCQRIACMWSRAPMVVGVWDTSSGQLVAEIPAGSTSFSSMALSPMLGQIAASSEGDSVIKVWDVFSDRSITPVNHQPYENLSLMDIVFSLDGLRLASYTADGQLCIWDTASAMRLLVCPGFKKPGRLIAASLAFSKNGEYLVSNWDGHRGELRAAATGEVIVGFEDFMDMAISDDSRRLAVARKNGIIDLRDTATGDRTRILTTRTDGGFEGEDDAENTATGDQTARPTANRIVREYVSLIFSSSSRLIACARTNQQPGIIIWDVESGEKLHTLTPCVLGVAFSPDDRRLARSRVSGDDYLCKLEVCEVATGACTTTIPRSDHWSSIAFSPNGRWLAVISFMATESIELWDTAPSIATCLARLELRTYSVSKFSFDATGQHLVTDFGNFALDFSSDLKTWPITKLSDLRRTGYSISEDGRWIMRDSGRVLWLPPEHRPTSNRWWVYSDTVAVQTVSDRGTVLTVMKFSMDDDLQTEGLPEGVSSRSRHLDDIGAEFVSLPS</sequence>
<dbReference type="RefSeq" id="XP_070921004.1">
    <property type="nucleotide sequence ID" value="XM_071064903.1"/>
</dbReference>
<dbReference type="Proteomes" id="UP001628179">
    <property type="component" value="Unassembled WGS sequence"/>
</dbReference>
<dbReference type="InterPro" id="IPR007111">
    <property type="entry name" value="NACHT_NTPase"/>
</dbReference>
<accession>A0ABQ0GNL0</accession>
<dbReference type="Gene3D" id="3.40.50.300">
    <property type="entry name" value="P-loop containing nucleotide triphosphate hydrolases"/>
    <property type="match status" value="1"/>
</dbReference>
<feature type="repeat" description="WD" evidence="3">
    <location>
        <begin position="1079"/>
        <end position="1111"/>
    </location>
</feature>
<dbReference type="InterPro" id="IPR020472">
    <property type="entry name" value="WD40_PAC1"/>
</dbReference>
<dbReference type="Pfam" id="PF17100">
    <property type="entry name" value="NACHT_N"/>
    <property type="match status" value="1"/>
</dbReference>
<dbReference type="PANTHER" id="PTHR10039:SF14">
    <property type="entry name" value="NACHT DOMAIN-CONTAINING PROTEIN"/>
    <property type="match status" value="1"/>
</dbReference>
<evidence type="ECO:0000313" key="6">
    <source>
        <dbReference type="EMBL" id="GAB1319274.1"/>
    </source>
</evidence>
<feature type="repeat" description="WD" evidence="3">
    <location>
        <begin position="907"/>
        <end position="948"/>
    </location>
</feature>
<dbReference type="SUPFAM" id="SSF52540">
    <property type="entry name" value="P-loop containing nucleoside triphosphate hydrolases"/>
    <property type="match status" value="1"/>
</dbReference>
<evidence type="ECO:0000256" key="4">
    <source>
        <dbReference type="SAM" id="MobiDB-lite"/>
    </source>
</evidence>
<dbReference type="PROSITE" id="PS50082">
    <property type="entry name" value="WD_REPEATS_2"/>
    <property type="match status" value="3"/>
</dbReference>
<dbReference type="CDD" id="cd00200">
    <property type="entry name" value="WD40"/>
    <property type="match status" value="1"/>
</dbReference>
<protein>
    <submittedName>
        <fullName evidence="6">Vegetative incompatibility protein HET-E-1</fullName>
    </submittedName>
</protein>
<feature type="repeat" description="WD" evidence="3">
    <location>
        <begin position="949"/>
        <end position="982"/>
    </location>
</feature>
<dbReference type="InterPro" id="IPR011044">
    <property type="entry name" value="Quino_amine_DH_bsu"/>
</dbReference>
<dbReference type="PROSITE" id="PS50294">
    <property type="entry name" value="WD_REPEATS_REGION"/>
    <property type="match status" value="2"/>
</dbReference>
<proteinExistence type="predicted"/>
<keyword evidence="1 3" id="KW-0853">WD repeat</keyword>
<dbReference type="InterPro" id="IPR027417">
    <property type="entry name" value="P-loop_NTPase"/>
</dbReference>
<feature type="region of interest" description="Disordered" evidence="4">
    <location>
        <begin position="1"/>
        <end position="60"/>
    </location>
</feature>
<reference evidence="6 7" key="1">
    <citation type="submission" date="2024-09" db="EMBL/GenBank/DDBJ databases">
        <title>Itraconazole resistance in Madurella fahalii resulting from another homologue of gene encoding cytochrome P450 14-alpha sterol demethylase (CYP51).</title>
        <authorList>
            <person name="Yoshioka I."/>
            <person name="Fahal A.H."/>
            <person name="Kaneko S."/>
            <person name="Yaguchi T."/>
        </authorList>
    </citation>
    <scope>NUCLEOTIDE SEQUENCE [LARGE SCALE GENOMIC DNA]</scope>
    <source>
        <strain evidence="6 7">IFM 68171</strain>
    </source>
</reference>
<name>A0ABQ0GNL0_9PEZI</name>
<organism evidence="6 7">
    <name type="scientific">Madurella fahalii</name>
    <dbReference type="NCBI Taxonomy" id="1157608"/>
    <lineage>
        <taxon>Eukaryota</taxon>
        <taxon>Fungi</taxon>
        <taxon>Dikarya</taxon>
        <taxon>Ascomycota</taxon>
        <taxon>Pezizomycotina</taxon>
        <taxon>Sordariomycetes</taxon>
        <taxon>Sordariomycetidae</taxon>
        <taxon>Sordariales</taxon>
        <taxon>Sordariales incertae sedis</taxon>
        <taxon>Madurella</taxon>
    </lineage>
</organism>
<dbReference type="PROSITE" id="PS00678">
    <property type="entry name" value="WD_REPEATS_1"/>
    <property type="match status" value="2"/>
</dbReference>
<dbReference type="SUPFAM" id="SSF50998">
    <property type="entry name" value="Quinoprotein alcohol dehydrogenase-like"/>
    <property type="match status" value="1"/>
</dbReference>
<dbReference type="Pfam" id="PF00400">
    <property type="entry name" value="WD40"/>
    <property type="match status" value="2"/>
</dbReference>
<comment type="caution">
    <text evidence="6">The sequence shown here is derived from an EMBL/GenBank/DDBJ whole genome shotgun (WGS) entry which is preliminary data.</text>
</comment>